<dbReference type="Proteomes" id="UP000095286">
    <property type="component" value="Unplaced"/>
</dbReference>
<accession>A0AC35THH2</accession>
<protein>
    <submittedName>
        <fullName evidence="2">MFS domain-containing protein</fullName>
    </submittedName>
</protein>
<evidence type="ECO:0000313" key="2">
    <source>
        <dbReference type="WBParaSite" id="RSKR_0000068900.1"/>
    </source>
</evidence>
<proteinExistence type="predicted"/>
<dbReference type="WBParaSite" id="RSKR_0000068900.1">
    <property type="protein sequence ID" value="RSKR_0000068900.1"/>
    <property type="gene ID" value="RSKR_0000068900"/>
</dbReference>
<organism evidence="1 2">
    <name type="scientific">Rhabditophanes sp. KR3021</name>
    <dbReference type="NCBI Taxonomy" id="114890"/>
    <lineage>
        <taxon>Eukaryota</taxon>
        <taxon>Metazoa</taxon>
        <taxon>Ecdysozoa</taxon>
        <taxon>Nematoda</taxon>
        <taxon>Chromadorea</taxon>
        <taxon>Rhabditida</taxon>
        <taxon>Tylenchina</taxon>
        <taxon>Panagrolaimomorpha</taxon>
        <taxon>Strongyloidoidea</taxon>
        <taxon>Alloionematidae</taxon>
        <taxon>Rhabditophanes</taxon>
    </lineage>
</organism>
<sequence>MPKHSILLFAILGLPILIESVCVCSKPYEATLKALNASNEVLQYPLDRTIQCNPVSCTYTFKLDTGISNDYGIGGSFLYDESFFKTKSTVELYDTITDKPYYVFTGTENKTDYSFEILPSAGKELILVYKVDPKEKDVPAFLFTAKVVEKRFVKPTKLIEDSKSVNFEGDIAIILDLSSQNHVLLSQVAIDLITSLDIRSDQGNARVNLFLLTSRSSNSYGWDNDKDFLITMAKNLPKSLGSSGVSISNSNFGKLLNSSFAEAKLERPLVQRVALFVTDNTEQKFDLNDNTGITNLYFEENDIHPILININPLLKAAKSFETLPMLYSGTNSNLIVLYDYVNNQDFIENVLLNSLKLCNFETILADSIQSGLPRVLFPAEDDAGKHYCNNMNAVFYCNVIKPDEPIIIIFNSINLEAREDFIEIYDDKETLKGLFSGHRIRGSYITIEDSSFAKILIETNSNKVYEGFDIVFANSFFNLKSRRFHVILFMMSLVTVIVFSRIALGVAMVVMVNSTAITIEEFKNVSILERILPPQECISNVNFTQSTAPQINTVYNGKLLWSRKVQSTIFAGTFWGSLISIVPGGYLSDHYSPKRLLLTAGLLYTFTSFIFPFLANETSYLIVFGSRVLMGIGEGLVQPSVNKMISNWIPTSDKAVALSVFTTGFQIAPIIGSPVAAFICSSQFGWEGVFYISGSVFALWTLLFLIFIHDKPEQDFRMNEHEKLYLEKHVKTNVNSKQKETMSFSAICNSKVLISILIGTFFYNVYSVFSQLYLPGFFKDNLFLQINTLGIYISIIFLVSAVAKLVYSLGQQFLLKKEVFSITSSIKIAQLNSGILGCIGCLLIPYFLSCTTPLVTVLLVSLSTSAFELQSCGFLTSFLCISPKNIGFLSVINKIVGVIGRIFAPYFITYFTTSQNHSNTLFFILLGTSWLASSILFFYYGTSKIQNYNKPNKNDIEMDMKICESAQMVVLNKKI</sequence>
<name>A0AC35THH2_9BILA</name>
<evidence type="ECO:0000313" key="1">
    <source>
        <dbReference type="Proteomes" id="UP000095286"/>
    </source>
</evidence>
<reference evidence="2" key="1">
    <citation type="submission" date="2016-11" db="UniProtKB">
        <authorList>
            <consortium name="WormBaseParasite"/>
        </authorList>
    </citation>
    <scope>IDENTIFICATION</scope>
    <source>
        <strain evidence="2">KR3021</strain>
    </source>
</reference>